<comment type="caution">
    <text evidence="2">The sequence shown here is derived from an EMBL/GenBank/DDBJ whole genome shotgun (WGS) entry which is preliminary data.</text>
</comment>
<gene>
    <name evidence="2" type="ORF">HPP92_001465</name>
</gene>
<accession>A0A835SCR8</accession>
<organism evidence="2 3">
    <name type="scientific">Vanilla planifolia</name>
    <name type="common">Vanilla</name>
    <dbReference type="NCBI Taxonomy" id="51239"/>
    <lineage>
        <taxon>Eukaryota</taxon>
        <taxon>Viridiplantae</taxon>
        <taxon>Streptophyta</taxon>
        <taxon>Embryophyta</taxon>
        <taxon>Tracheophyta</taxon>
        <taxon>Spermatophyta</taxon>
        <taxon>Magnoliopsida</taxon>
        <taxon>Liliopsida</taxon>
        <taxon>Asparagales</taxon>
        <taxon>Orchidaceae</taxon>
        <taxon>Vanilloideae</taxon>
        <taxon>Vanilleae</taxon>
        <taxon>Vanilla</taxon>
    </lineage>
</organism>
<dbReference type="AlphaFoldDB" id="A0A835SCR8"/>
<evidence type="ECO:0000313" key="2">
    <source>
        <dbReference type="EMBL" id="KAG0501393.1"/>
    </source>
</evidence>
<evidence type="ECO:0000313" key="3">
    <source>
        <dbReference type="Proteomes" id="UP000639772"/>
    </source>
</evidence>
<evidence type="ECO:0000256" key="1">
    <source>
        <dbReference type="SAM" id="MobiDB-lite"/>
    </source>
</evidence>
<dbReference type="EMBL" id="JADCNM010000001">
    <property type="protein sequence ID" value="KAG0501393.1"/>
    <property type="molecule type" value="Genomic_DNA"/>
</dbReference>
<feature type="region of interest" description="Disordered" evidence="1">
    <location>
        <begin position="54"/>
        <end position="78"/>
    </location>
</feature>
<proteinExistence type="predicted"/>
<name>A0A835SCR8_VANPL</name>
<protein>
    <submittedName>
        <fullName evidence="2">Uncharacterized protein</fullName>
    </submittedName>
</protein>
<feature type="compositionally biased region" description="Basic and acidic residues" evidence="1">
    <location>
        <begin position="55"/>
        <end position="66"/>
    </location>
</feature>
<sequence length="78" mass="8606">MGSLLGDLPPLILTISVNCVLPIQQLSLRNSLQQRIVLLITGLFRHQIKLRSKRAATEHLTPEHGSKQPRGASAEEQS</sequence>
<reference evidence="2 3" key="1">
    <citation type="journal article" date="2020" name="Nat. Food">
        <title>A phased Vanilla planifolia genome enables genetic improvement of flavour and production.</title>
        <authorList>
            <person name="Hasing T."/>
            <person name="Tang H."/>
            <person name="Brym M."/>
            <person name="Khazi F."/>
            <person name="Huang T."/>
            <person name="Chambers A.H."/>
        </authorList>
    </citation>
    <scope>NUCLEOTIDE SEQUENCE [LARGE SCALE GENOMIC DNA]</scope>
    <source>
        <tissue evidence="2">Leaf</tissue>
    </source>
</reference>
<dbReference type="Proteomes" id="UP000639772">
    <property type="component" value="Chromosome 1"/>
</dbReference>